<evidence type="ECO:0000313" key="2">
    <source>
        <dbReference type="Proteomes" id="UP000774283"/>
    </source>
</evidence>
<name>A0A9X5FC42_9MICO</name>
<evidence type="ECO:0000313" key="1">
    <source>
        <dbReference type="EMBL" id="NKX93600.1"/>
    </source>
</evidence>
<dbReference type="Gene3D" id="3.90.550.10">
    <property type="entry name" value="Spore Coat Polysaccharide Biosynthesis Protein SpsA, Chain A"/>
    <property type="match status" value="1"/>
</dbReference>
<protein>
    <submittedName>
        <fullName evidence="1">Glycosyltransferase</fullName>
    </submittedName>
</protein>
<sequence>MAGSEPMVADSSVSLGDLLDVLERLPSGEPVELTLADLDDLRALTVLAIDRLPATTVRITVKRYRPPLARWRGSLGYLPGLASSRVSWPAARTGPVEVEVVLREPLDLSTVAAAVCDMLVPTNVAAFWGSPQLAVAPGTGADVLALLPQPWALRPQVEPEPDVLLATDILLAPPGFDASGIQHRSRVDVAPGPALGGTAGPLIDLRKHNPIGRLGKVGGEWPARRAQISTTGVDRWGLSVEGEPVVVLDSRAEIPSSVVELLRPCSTLDLSGIDEPIDPATAGALATRLAELAATGVVLHSGAHLVQHVPTLASTVRDIMGRAAAPVSGFANLALSVEQRRASMREHAGVLALGRAAEGLGAARMLPHVTALLVTNRPELVEHAVGLMVAQTYPYLDVLVVTHGRSAPDTNAWSDEARAKLSGCIELPASVPFGDALALATERAAGPLVLKIDDDDHYGPEFVWDLVLARLFSGAQVVGKQAEFTYLEPFDVTVRRGFGVETYSEQVAGGTMLMSVADIAQVGGWRGVPRAVDRALMQRFVKAGGVTYVDRGIGFVYVRHGRGHTWRADAGHFLRNAREQWSGLFLPALG</sequence>
<proteinExistence type="predicted"/>
<dbReference type="AlphaFoldDB" id="A0A9X5FC42"/>
<accession>A0A9X5FC42</accession>
<reference evidence="1 2" key="1">
    <citation type="submission" date="2020-04" db="EMBL/GenBank/DDBJ databases">
        <title>MicrobeNet Type strains.</title>
        <authorList>
            <person name="Nicholson A.C."/>
        </authorList>
    </citation>
    <scope>NUCLEOTIDE SEQUENCE [LARGE SCALE GENOMIC DNA]</scope>
    <source>
        <strain evidence="1 2">ATCC BAA-789</strain>
    </source>
</reference>
<dbReference type="InterPro" id="IPR029044">
    <property type="entry name" value="Nucleotide-diphossugar_trans"/>
</dbReference>
<dbReference type="SUPFAM" id="SSF53448">
    <property type="entry name" value="Nucleotide-diphospho-sugar transferases"/>
    <property type="match status" value="1"/>
</dbReference>
<dbReference type="Proteomes" id="UP000774283">
    <property type="component" value="Unassembled WGS sequence"/>
</dbReference>
<gene>
    <name evidence="1" type="ORF">HF995_10000</name>
</gene>
<dbReference type="RefSeq" id="WP_168447675.1">
    <property type="nucleotide sequence ID" value="NZ_JAAXOW010000003.1"/>
</dbReference>
<organism evidence="1 2">
    <name type="scientific">Sanguibacter hominis ATCC BAA-789</name>
    <dbReference type="NCBI Taxonomy" id="1312740"/>
    <lineage>
        <taxon>Bacteria</taxon>
        <taxon>Bacillati</taxon>
        <taxon>Actinomycetota</taxon>
        <taxon>Actinomycetes</taxon>
        <taxon>Micrococcales</taxon>
        <taxon>Sanguibacteraceae</taxon>
        <taxon>Sanguibacter</taxon>
    </lineage>
</organism>
<comment type="caution">
    <text evidence="1">The sequence shown here is derived from an EMBL/GenBank/DDBJ whole genome shotgun (WGS) entry which is preliminary data.</text>
</comment>
<dbReference type="EMBL" id="JAAXOW010000003">
    <property type="protein sequence ID" value="NKX93600.1"/>
    <property type="molecule type" value="Genomic_DNA"/>
</dbReference>
<keyword evidence="2" id="KW-1185">Reference proteome</keyword>